<evidence type="ECO:0000313" key="3">
    <source>
        <dbReference type="Proteomes" id="UP001497516"/>
    </source>
</evidence>
<dbReference type="Proteomes" id="UP001497516">
    <property type="component" value="Chromosome 1"/>
</dbReference>
<evidence type="ECO:0000256" key="1">
    <source>
        <dbReference type="SAM" id="MobiDB-lite"/>
    </source>
</evidence>
<dbReference type="EMBL" id="OZ034813">
    <property type="protein sequence ID" value="CAL1352574.1"/>
    <property type="molecule type" value="Genomic_DNA"/>
</dbReference>
<sequence>MNSDGQRREIGTGTTRSFTLMGAETAKEGRERGMNGAATENQLTRVPSLLRRESRATYLRRKTGFSERKWVGRELGYLILKPIN</sequence>
<feature type="region of interest" description="Disordered" evidence="1">
    <location>
        <begin position="1"/>
        <end position="22"/>
    </location>
</feature>
<organism evidence="2 3">
    <name type="scientific">Linum trigynum</name>
    <dbReference type="NCBI Taxonomy" id="586398"/>
    <lineage>
        <taxon>Eukaryota</taxon>
        <taxon>Viridiplantae</taxon>
        <taxon>Streptophyta</taxon>
        <taxon>Embryophyta</taxon>
        <taxon>Tracheophyta</taxon>
        <taxon>Spermatophyta</taxon>
        <taxon>Magnoliopsida</taxon>
        <taxon>eudicotyledons</taxon>
        <taxon>Gunneridae</taxon>
        <taxon>Pentapetalae</taxon>
        <taxon>rosids</taxon>
        <taxon>fabids</taxon>
        <taxon>Malpighiales</taxon>
        <taxon>Linaceae</taxon>
        <taxon>Linum</taxon>
    </lineage>
</organism>
<feature type="region of interest" description="Disordered" evidence="1">
    <location>
        <begin position="28"/>
        <end position="47"/>
    </location>
</feature>
<name>A0AAV2C998_9ROSI</name>
<accession>A0AAV2C998</accession>
<evidence type="ECO:0000313" key="2">
    <source>
        <dbReference type="EMBL" id="CAL1352574.1"/>
    </source>
</evidence>
<dbReference type="AlphaFoldDB" id="A0AAV2C998"/>
<keyword evidence="3" id="KW-1185">Reference proteome</keyword>
<protein>
    <submittedName>
        <fullName evidence="2">Uncharacterized protein</fullName>
    </submittedName>
</protein>
<proteinExistence type="predicted"/>
<gene>
    <name evidence="2" type="ORF">LTRI10_LOCUS534</name>
</gene>
<feature type="compositionally biased region" description="Basic and acidic residues" evidence="1">
    <location>
        <begin position="1"/>
        <end position="10"/>
    </location>
</feature>
<reference evidence="2 3" key="1">
    <citation type="submission" date="2024-04" db="EMBL/GenBank/DDBJ databases">
        <authorList>
            <person name="Fracassetti M."/>
        </authorList>
    </citation>
    <scope>NUCLEOTIDE SEQUENCE [LARGE SCALE GENOMIC DNA]</scope>
</reference>